<keyword evidence="3 11" id="KW-0732">Signal</keyword>
<evidence type="ECO:0000256" key="10">
    <source>
        <dbReference type="SAM" id="Phobius"/>
    </source>
</evidence>
<protein>
    <submittedName>
        <fullName evidence="12">T-cell-specific surface glycoprotein CD28</fullName>
    </submittedName>
</protein>
<dbReference type="GO" id="GO:0050852">
    <property type="term" value="P:T cell receptor signaling pathway"/>
    <property type="evidence" value="ECO:0007669"/>
    <property type="project" value="TreeGrafter"/>
</dbReference>
<dbReference type="Ensembl" id="ENSDLAT00005042269.2">
    <property type="protein sequence ID" value="ENSDLAP00005039587.1"/>
    <property type="gene ID" value="ENSDLAG00005017672.2"/>
</dbReference>
<dbReference type="GO" id="GO:0009897">
    <property type="term" value="C:external side of plasma membrane"/>
    <property type="evidence" value="ECO:0007669"/>
    <property type="project" value="TreeGrafter"/>
</dbReference>
<accession>A0A076YGX5</accession>
<dbReference type="RefSeq" id="XP_051284237.1">
    <property type="nucleotide sequence ID" value="XM_051428277.1"/>
</dbReference>
<name>A0A076YGX5_DICLA</name>
<keyword evidence="14" id="KW-1185">Reference proteome</keyword>
<dbReference type="OMA" id="QQWDVQC"/>
<evidence type="ECO:0000256" key="3">
    <source>
        <dbReference type="ARBA" id="ARBA00022729"/>
    </source>
</evidence>
<evidence type="ECO:0000256" key="8">
    <source>
        <dbReference type="ARBA" id="ARBA00023319"/>
    </source>
</evidence>
<keyword evidence="4 10" id="KW-1133">Transmembrane helix</keyword>
<keyword evidence="2 10" id="KW-0812">Transmembrane</keyword>
<feature type="region of interest" description="Disordered" evidence="9">
    <location>
        <begin position="198"/>
        <end position="224"/>
    </location>
</feature>
<dbReference type="Proteomes" id="UP000694389">
    <property type="component" value="Unassembled WGS sequence"/>
</dbReference>
<evidence type="ECO:0000256" key="4">
    <source>
        <dbReference type="ARBA" id="ARBA00022989"/>
    </source>
</evidence>
<gene>
    <name evidence="13" type="primary">LOC127378904</name>
</gene>
<keyword evidence="5 10" id="KW-0472">Membrane</keyword>
<keyword evidence="8" id="KW-0393">Immunoglobulin domain</keyword>
<keyword evidence="6" id="KW-1015">Disulfide bond</keyword>
<dbReference type="PANTHER" id="PTHR11494">
    <property type="entry name" value="CYTOTOXIC T-LYMPHOCYTE PROTEIN"/>
    <property type="match status" value="1"/>
</dbReference>
<feature type="signal peptide" evidence="11">
    <location>
        <begin position="1"/>
        <end position="21"/>
    </location>
</feature>
<evidence type="ECO:0000256" key="9">
    <source>
        <dbReference type="SAM" id="MobiDB-lite"/>
    </source>
</evidence>
<dbReference type="OrthoDB" id="8654606at2759"/>
<dbReference type="GeneTree" id="ENSGT00990000203779"/>
<comment type="subcellular location">
    <subcellularLocation>
        <location evidence="1">Membrane</location>
        <topology evidence="1">Single-pass type I membrane protein</topology>
    </subcellularLocation>
</comment>
<keyword evidence="7" id="KW-0325">Glycoprotein</keyword>
<reference evidence="13" key="2">
    <citation type="submission" date="2025-05" db="UniProtKB">
        <authorList>
            <consortium name="Ensembl"/>
        </authorList>
    </citation>
    <scope>IDENTIFICATION</scope>
</reference>
<proteinExistence type="evidence at transcript level"/>
<evidence type="ECO:0000256" key="6">
    <source>
        <dbReference type="ARBA" id="ARBA00023157"/>
    </source>
</evidence>
<dbReference type="InterPro" id="IPR040216">
    <property type="entry name" value="CTLA4/CD28"/>
</dbReference>
<dbReference type="EMBL" id="KJ818341">
    <property type="protein sequence ID" value="AIK66542.1"/>
    <property type="molecule type" value="mRNA"/>
</dbReference>
<evidence type="ECO:0000313" key="12">
    <source>
        <dbReference type="EMBL" id="AIK66542.1"/>
    </source>
</evidence>
<dbReference type="Gene3D" id="2.60.40.10">
    <property type="entry name" value="Immunoglobulins"/>
    <property type="match status" value="1"/>
</dbReference>
<sequence length="224" mass="25022">MSACWMLVILVGCRLLHTTQSQSTCNDQLQTVCEAAGNNVSVPCPNMTGEVFTTTVLKEDKIIFEHTCHKEGYSLECTPSNTSSNPIMVGMELHKHEDNETVSYILKGVNASSHGIYRCVGKDLFPPPLKEKPSDLKILLLIKGHQCNPGMCDNAHEDQTTVLPWILTFAAVSIYSVTVTIFAIVSWIKLRRTDSQSDYMNTKPKASRDRKKKRGVQNPIPKHF</sequence>
<evidence type="ECO:0000313" key="14">
    <source>
        <dbReference type="Proteomes" id="UP000694389"/>
    </source>
</evidence>
<dbReference type="AlphaFoldDB" id="A0A076YGX5"/>
<reference evidence="12" key="1">
    <citation type="journal article" date="2014" name="Dev. Comp. Immunol.">
        <title>T cell transcripts and T cell activities in the gills of the teleost fish sea bass (Dicentrarchus labrax).</title>
        <authorList>
            <person name="Nunez Ortiz N."/>
            <person name="Gerdol M."/>
            <person name="Stocchi V."/>
            <person name="Marozzi C."/>
            <person name="Randelli E."/>
            <person name="Bernini C."/>
            <person name="Buonocore F."/>
            <person name="Picchietti S."/>
            <person name="Papeschi C."/>
            <person name="Sood N."/>
            <person name="Pallavicini A."/>
            <person name="Scapigliati G."/>
        </authorList>
    </citation>
    <scope>NUCLEOTIDE SEQUENCE</scope>
</reference>
<evidence type="ECO:0000313" key="13">
    <source>
        <dbReference type="Ensembl" id="ENSDLAP00005039587.1"/>
    </source>
</evidence>
<feature type="transmembrane region" description="Helical" evidence="10">
    <location>
        <begin position="162"/>
        <end position="188"/>
    </location>
</feature>
<organism evidence="12">
    <name type="scientific">Dicentrarchus labrax</name>
    <name type="common">European seabass</name>
    <name type="synonym">Morone labrax</name>
    <dbReference type="NCBI Taxonomy" id="13489"/>
    <lineage>
        <taxon>Eukaryota</taxon>
        <taxon>Metazoa</taxon>
        <taxon>Chordata</taxon>
        <taxon>Craniata</taxon>
        <taxon>Vertebrata</taxon>
        <taxon>Euteleostomi</taxon>
        <taxon>Actinopterygii</taxon>
        <taxon>Neopterygii</taxon>
        <taxon>Teleostei</taxon>
        <taxon>Neoteleostei</taxon>
        <taxon>Acanthomorphata</taxon>
        <taxon>Eupercaria</taxon>
        <taxon>Moronidae</taxon>
        <taxon>Dicentrarchus</taxon>
    </lineage>
</organism>
<dbReference type="InterPro" id="IPR013783">
    <property type="entry name" value="Ig-like_fold"/>
</dbReference>
<evidence type="ECO:0000256" key="11">
    <source>
        <dbReference type="SAM" id="SignalP"/>
    </source>
</evidence>
<dbReference type="PANTHER" id="PTHR11494:SF9">
    <property type="entry name" value="SI:DKEY-1H24.6"/>
    <property type="match status" value="1"/>
</dbReference>
<evidence type="ECO:0000256" key="5">
    <source>
        <dbReference type="ARBA" id="ARBA00023136"/>
    </source>
</evidence>
<dbReference type="GeneID" id="127378904"/>
<evidence type="ECO:0000256" key="2">
    <source>
        <dbReference type="ARBA" id="ARBA00022692"/>
    </source>
</evidence>
<feature type="chain" id="PRO_5044539831" evidence="11">
    <location>
        <begin position="22"/>
        <end position="224"/>
    </location>
</feature>
<evidence type="ECO:0000256" key="7">
    <source>
        <dbReference type="ARBA" id="ARBA00023180"/>
    </source>
</evidence>
<dbReference type="GO" id="GO:0042129">
    <property type="term" value="P:regulation of T cell proliferation"/>
    <property type="evidence" value="ECO:0007669"/>
    <property type="project" value="InterPro"/>
</dbReference>
<evidence type="ECO:0000256" key="1">
    <source>
        <dbReference type="ARBA" id="ARBA00004479"/>
    </source>
</evidence>